<dbReference type="GeneID" id="36402659"/>
<name>A0A0P1B4X4_PLAHL</name>
<reference evidence="2" key="1">
    <citation type="submission" date="2014-09" db="EMBL/GenBank/DDBJ databases">
        <authorList>
            <person name="Sharma Rahul"/>
            <person name="Thines Marco"/>
        </authorList>
    </citation>
    <scope>NUCLEOTIDE SEQUENCE [LARGE SCALE GENOMIC DNA]</scope>
</reference>
<dbReference type="EMBL" id="CCYD01003101">
    <property type="protein sequence ID" value="CEG49864.1"/>
    <property type="molecule type" value="Genomic_DNA"/>
</dbReference>
<proteinExistence type="predicted"/>
<organism evidence="1 2">
    <name type="scientific">Plasmopara halstedii</name>
    <name type="common">Downy mildew of sunflower</name>
    <dbReference type="NCBI Taxonomy" id="4781"/>
    <lineage>
        <taxon>Eukaryota</taxon>
        <taxon>Sar</taxon>
        <taxon>Stramenopiles</taxon>
        <taxon>Oomycota</taxon>
        <taxon>Peronosporomycetes</taxon>
        <taxon>Peronosporales</taxon>
        <taxon>Peronosporaceae</taxon>
        <taxon>Plasmopara</taxon>
    </lineage>
</organism>
<evidence type="ECO:0000313" key="2">
    <source>
        <dbReference type="Proteomes" id="UP000054928"/>
    </source>
</evidence>
<protein>
    <submittedName>
        <fullName evidence="1">Uncharacterized protein</fullName>
    </submittedName>
</protein>
<dbReference type="AlphaFoldDB" id="A0A0P1B4X4"/>
<dbReference type="Proteomes" id="UP000054928">
    <property type="component" value="Unassembled WGS sequence"/>
</dbReference>
<evidence type="ECO:0000313" key="1">
    <source>
        <dbReference type="EMBL" id="CEG49864.1"/>
    </source>
</evidence>
<accession>A0A0P1B4X4</accession>
<dbReference type="RefSeq" id="XP_024586233.1">
    <property type="nucleotide sequence ID" value="XM_024721099.1"/>
</dbReference>
<sequence>MSKRSTNATVHVLLSALSGKQKLNTQGLEALDWCQQLSQGRKKYDEEFIRGLTLTEAKYFLS</sequence>
<keyword evidence="2" id="KW-1185">Reference proteome</keyword>